<evidence type="ECO:0000313" key="4">
    <source>
        <dbReference type="EMBL" id="EYT49420.1"/>
    </source>
</evidence>
<proteinExistence type="predicted"/>
<evidence type="ECO:0000256" key="1">
    <source>
        <dbReference type="SAM" id="MobiDB-lite"/>
    </source>
</evidence>
<sequence>MNTISWRRRLLAALVLPFLLVLAGCRFHADFEINSPEDVTTTIDLAMPKALMQSDFSSATEMCESMRGEQPSIDDAVPEPYEEGDLWGCRVTGVADSSNYDDSFRVSEEDGKLHVVMNFGDSGITEDELALIGADSIDFRASFTFPGEVLESKGGTIDGDTVTYTDPVEFSNGVDITAEAGGGFPWWIVVVAVLLLGLLLLLALGLGAFLFMRSRKKAKSPAAVPGGYGAPAAPGSHAVPPAPGSPGVPSASGAHGSPAVPPAPQGGQSWGGAAQQSPPPAQGQQWGASPAQPGQGQPPQPPEQGQQPWSQAPGQNQPPQAPGQNQPPQAPGQGQPPQNPGW</sequence>
<name>A0A022KTX5_9MICO</name>
<reference evidence="4 5" key="1">
    <citation type="journal article" date="2013" name="Genome Announc.">
        <title>Draft genome sequence of an Actinobacterium, Brachybacterium muris strain UCD-AY4.</title>
        <authorList>
            <person name="Lo J.R."/>
            <person name="Lang J.M."/>
            <person name="Darling A.E."/>
            <person name="Eisen J.A."/>
            <person name="Coil D.A."/>
        </authorList>
    </citation>
    <scope>NUCLEOTIDE SEQUENCE [LARGE SCALE GENOMIC DNA]</scope>
    <source>
        <strain evidence="4 5">UCD-AY4</strain>
    </source>
</reference>
<dbReference type="Proteomes" id="UP000019754">
    <property type="component" value="Unassembled WGS sequence"/>
</dbReference>
<feature type="compositionally biased region" description="Low complexity" evidence="1">
    <location>
        <begin position="247"/>
        <end position="258"/>
    </location>
</feature>
<protein>
    <recommendedName>
        <fullName evidence="3">LppM domain-containing protein</fullName>
    </recommendedName>
</protein>
<gene>
    <name evidence="4" type="ORF">D641_0108330</name>
</gene>
<feature type="compositionally biased region" description="Low complexity" evidence="1">
    <location>
        <begin position="265"/>
        <end position="295"/>
    </location>
</feature>
<evidence type="ECO:0000313" key="5">
    <source>
        <dbReference type="Proteomes" id="UP000019754"/>
    </source>
</evidence>
<accession>A0A022KTX5</accession>
<dbReference type="HOGENOM" id="CLU_059877_0_0_11"/>
<keyword evidence="2" id="KW-0812">Transmembrane</keyword>
<dbReference type="STRING" id="1249481.D641_0108330"/>
<evidence type="ECO:0000256" key="2">
    <source>
        <dbReference type="SAM" id="Phobius"/>
    </source>
</evidence>
<dbReference type="Pfam" id="PF21946">
    <property type="entry name" value="LppM"/>
    <property type="match status" value="1"/>
</dbReference>
<feature type="transmembrane region" description="Helical" evidence="2">
    <location>
        <begin position="186"/>
        <end position="211"/>
    </location>
</feature>
<dbReference type="AlphaFoldDB" id="A0A022KTX5"/>
<keyword evidence="2" id="KW-1133">Transmembrane helix</keyword>
<feature type="domain" description="LppM" evidence="3">
    <location>
        <begin position="26"/>
        <end position="179"/>
    </location>
</feature>
<feature type="region of interest" description="Disordered" evidence="1">
    <location>
        <begin position="233"/>
        <end position="342"/>
    </location>
</feature>
<evidence type="ECO:0000259" key="3">
    <source>
        <dbReference type="Pfam" id="PF21946"/>
    </source>
</evidence>
<dbReference type="OrthoDB" id="4793553at2"/>
<organism evidence="4 5">
    <name type="scientific">Brachybacterium muris UCD-AY4</name>
    <dbReference type="NCBI Taxonomy" id="1249481"/>
    <lineage>
        <taxon>Bacteria</taxon>
        <taxon>Bacillati</taxon>
        <taxon>Actinomycetota</taxon>
        <taxon>Actinomycetes</taxon>
        <taxon>Micrococcales</taxon>
        <taxon>Dermabacteraceae</taxon>
        <taxon>Brachybacterium</taxon>
    </lineage>
</organism>
<feature type="compositionally biased region" description="Low complexity" evidence="1">
    <location>
        <begin position="303"/>
        <end position="336"/>
    </location>
</feature>
<dbReference type="EMBL" id="AORC01000009">
    <property type="protein sequence ID" value="EYT49420.1"/>
    <property type="molecule type" value="Genomic_DNA"/>
</dbReference>
<dbReference type="RefSeq" id="WP_031307057.1">
    <property type="nucleotide sequence ID" value="NZ_AORC01000009.1"/>
</dbReference>
<keyword evidence="2" id="KW-0472">Membrane</keyword>
<dbReference type="InterPro" id="IPR053807">
    <property type="entry name" value="LppM"/>
</dbReference>
<dbReference type="PROSITE" id="PS51257">
    <property type="entry name" value="PROKAR_LIPOPROTEIN"/>
    <property type="match status" value="1"/>
</dbReference>
<keyword evidence="5" id="KW-1185">Reference proteome</keyword>
<comment type="caution">
    <text evidence="4">The sequence shown here is derived from an EMBL/GenBank/DDBJ whole genome shotgun (WGS) entry which is preliminary data.</text>
</comment>